<dbReference type="InterPro" id="IPR021284">
    <property type="entry name" value="DUF2750"/>
</dbReference>
<dbReference type="Pfam" id="PF11042">
    <property type="entry name" value="DUF2750"/>
    <property type="match status" value="1"/>
</dbReference>
<accession>A0A415JGF3</accession>
<organism evidence="1 2">
    <name type="scientific">Phocaeicola plebeius</name>
    <dbReference type="NCBI Taxonomy" id="310297"/>
    <lineage>
        <taxon>Bacteria</taxon>
        <taxon>Pseudomonadati</taxon>
        <taxon>Bacteroidota</taxon>
        <taxon>Bacteroidia</taxon>
        <taxon>Bacteroidales</taxon>
        <taxon>Bacteroidaceae</taxon>
        <taxon>Phocaeicola</taxon>
    </lineage>
</organism>
<sequence length="151" mass="17423">MRFCDYNINMTTMGKEASLNELRISNEEYEALTKCQPEVRYQYTLKRIADTETMWSIVGDKNSFAIQPFGKERLLPIWSSKEYAQAFCMKENADCVSIAITLDSFEESVIDYICKEELLLNVFPTIQEPVGKIVGLNTFAEDLSEILEDYK</sequence>
<reference evidence="1 2" key="1">
    <citation type="submission" date="2018-08" db="EMBL/GenBank/DDBJ databases">
        <title>A genome reference for cultivated species of the human gut microbiota.</title>
        <authorList>
            <person name="Zou Y."/>
            <person name="Xue W."/>
            <person name="Luo G."/>
        </authorList>
    </citation>
    <scope>NUCLEOTIDE SEQUENCE [LARGE SCALE GENOMIC DNA]</scope>
    <source>
        <strain evidence="1 2">AF39-11</strain>
    </source>
</reference>
<comment type="caution">
    <text evidence="1">The sequence shown here is derived from an EMBL/GenBank/DDBJ whole genome shotgun (WGS) entry which is preliminary data.</text>
</comment>
<protein>
    <submittedName>
        <fullName evidence="1">DUF2750 domain-containing protein</fullName>
    </submittedName>
</protein>
<evidence type="ECO:0000313" key="1">
    <source>
        <dbReference type="EMBL" id="RHL20153.1"/>
    </source>
</evidence>
<dbReference type="AlphaFoldDB" id="A0A415JGF3"/>
<evidence type="ECO:0000313" key="2">
    <source>
        <dbReference type="Proteomes" id="UP000284916"/>
    </source>
</evidence>
<proteinExistence type="predicted"/>
<dbReference type="Proteomes" id="UP000284916">
    <property type="component" value="Unassembled WGS sequence"/>
</dbReference>
<dbReference type="EMBL" id="QROI01000001">
    <property type="protein sequence ID" value="RHL20153.1"/>
    <property type="molecule type" value="Genomic_DNA"/>
</dbReference>
<gene>
    <name evidence="1" type="ORF">DW035_00555</name>
</gene>
<name>A0A415JGF3_9BACT</name>